<evidence type="ECO:0000313" key="2">
    <source>
        <dbReference type="EMBL" id="ELQ36053.1"/>
    </source>
</evidence>
<dbReference type="EMBL" id="JH793053">
    <property type="protein sequence ID" value="ELQ36053.1"/>
    <property type="molecule type" value="Genomic_DNA"/>
</dbReference>
<evidence type="ECO:0000256" key="1">
    <source>
        <dbReference type="SAM" id="MobiDB-lite"/>
    </source>
</evidence>
<organism evidence="2">
    <name type="scientific">Pyricularia oryzae (strain Y34)</name>
    <name type="common">Rice blast fungus</name>
    <name type="synonym">Magnaporthe oryzae</name>
    <dbReference type="NCBI Taxonomy" id="1143189"/>
    <lineage>
        <taxon>Eukaryota</taxon>
        <taxon>Fungi</taxon>
        <taxon>Dikarya</taxon>
        <taxon>Ascomycota</taxon>
        <taxon>Pezizomycotina</taxon>
        <taxon>Sordariomycetes</taxon>
        <taxon>Sordariomycetidae</taxon>
        <taxon>Magnaporthales</taxon>
        <taxon>Pyriculariaceae</taxon>
        <taxon>Pyricularia</taxon>
    </lineage>
</organism>
<sequence length="135" mass="14504">MLVARVDDAWDKLAREDTEASCASAHVRSISDCLAVTIGHYSQSVSFDASLLAYSAAFADELARDSLAKHWGSKKSAGARCQTEPQPPFDRGPSLPRNPGALQKCIKIPTATIMPDCPDAGSKPFHVHNPTWPDG</sequence>
<dbReference type="AlphaFoldDB" id="A0AA97PIU3"/>
<reference evidence="2" key="1">
    <citation type="journal article" date="2012" name="PLoS Genet.">
        <title>Comparative analysis of the genomes of two field isolates of the rice blast fungus Magnaporthe oryzae.</title>
        <authorList>
            <person name="Xue M."/>
            <person name="Yang J."/>
            <person name="Li Z."/>
            <person name="Hu S."/>
            <person name="Yao N."/>
            <person name="Dean R.A."/>
            <person name="Zhao W."/>
            <person name="Shen M."/>
            <person name="Zhang H."/>
            <person name="Li C."/>
            <person name="Liu L."/>
            <person name="Cao L."/>
            <person name="Xu X."/>
            <person name="Xing Y."/>
            <person name="Hsiang T."/>
            <person name="Zhang Z."/>
            <person name="Xu J.R."/>
            <person name="Peng Y.L."/>
        </authorList>
    </citation>
    <scope>NUCLEOTIDE SEQUENCE</scope>
    <source>
        <strain evidence="2">Y34</strain>
    </source>
</reference>
<protein>
    <submittedName>
        <fullName evidence="2">Uncharacterized protein</fullName>
    </submittedName>
</protein>
<accession>A0AA97PIU3</accession>
<proteinExistence type="predicted"/>
<dbReference type="Proteomes" id="UP000011086">
    <property type="component" value="Unassembled WGS sequence"/>
</dbReference>
<feature type="region of interest" description="Disordered" evidence="1">
    <location>
        <begin position="72"/>
        <end position="101"/>
    </location>
</feature>
<name>A0AA97PIU3_PYRO3</name>
<gene>
    <name evidence="2" type="ORF">OOU_Y34scaffold00669g38</name>
</gene>